<dbReference type="Pfam" id="PF00083">
    <property type="entry name" value="Sugar_tr"/>
    <property type="match status" value="1"/>
</dbReference>
<dbReference type="KEGG" id="foc:113218246"/>
<gene>
    <name evidence="9" type="primary">LOC113218246</name>
</gene>
<dbReference type="RefSeq" id="XP_026294297.1">
    <property type="nucleotide sequence ID" value="XM_026438512.2"/>
</dbReference>
<dbReference type="Proteomes" id="UP000504606">
    <property type="component" value="Unplaced"/>
</dbReference>
<feature type="transmembrane region" description="Helical" evidence="6">
    <location>
        <begin position="403"/>
        <end position="423"/>
    </location>
</feature>
<protein>
    <submittedName>
        <fullName evidence="9">Organic cation transporter protein</fullName>
    </submittedName>
</protein>
<proteinExistence type="predicted"/>
<dbReference type="PROSITE" id="PS50850">
    <property type="entry name" value="MFS"/>
    <property type="match status" value="1"/>
</dbReference>
<reference evidence="9" key="1">
    <citation type="submission" date="2025-08" db="UniProtKB">
        <authorList>
            <consortium name="RefSeq"/>
        </authorList>
    </citation>
    <scope>IDENTIFICATION</scope>
    <source>
        <tissue evidence="9">Whole organism</tissue>
    </source>
</reference>
<evidence type="ECO:0000313" key="8">
    <source>
        <dbReference type="Proteomes" id="UP000504606"/>
    </source>
</evidence>
<keyword evidence="4 6" id="KW-0472">Membrane</keyword>
<feature type="transmembrane region" description="Helical" evidence="6">
    <location>
        <begin position="189"/>
        <end position="210"/>
    </location>
</feature>
<comment type="subcellular location">
    <subcellularLocation>
        <location evidence="1">Membrane</location>
        <topology evidence="1">Multi-pass membrane protein</topology>
    </subcellularLocation>
</comment>
<dbReference type="CDD" id="cd17317">
    <property type="entry name" value="MFS_SLC22"/>
    <property type="match status" value="1"/>
</dbReference>
<feature type="domain" description="Major facilitator superfamily (MFS) profile" evidence="7">
    <location>
        <begin position="93"/>
        <end position="520"/>
    </location>
</feature>
<sequence>MKKVDNDLEELMGFMGPFGRYQMFQFVLLALASVNAGVHMLSLVTVAAVPEHRCFVPEVDELVNGSVRAAAWNHSDVVSRRPVRPDGSLDACHLLDAANGSAWMPCERWVFDDTHYLSSRAIEWEMVCDRRWMEALAKSVYMSGLLVGAVLLGNQADRFGRKPVFMAAAVLQLVVGTVVAFVPDFWSFLALRFLYGVGTVGTLSSSFVLIMEMVGPSYRTGCGMAFQSSFSVGIVLVALWGYLIPDRQLLQALYGLHSLLLLPQWWLVDESARWLWSQGRSRDAVRVVTRASRMNYGDKYKSDIANFLRKDSATADATADVVEDEAPAPQMSIKDLFKTPNMCRRMFNVSLNWFANSLVYYGLSLNTGGLAGNPFLILAIAGVVDVPSYILTGILMNLWGRRSLISTLMILGGLACITAAYLSSGDDPVAGSAATAIVMIGKFFIAGSFAIIYNYSTELFPTAVRNTALGASSMCARISGALCPFISLLDSLNKALPSTIFGCVAITSGLLSLFLPETLGRPLPQTMEEGEHFGDGDTAFSGCLGRRRPASRAASERGRRGDSPTHQSLRQDSHEMS</sequence>
<evidence type="ECO:0000256" key="1">
    <source>
        <dbReference type="ARBA" id="ARBA00004141"/>
    </source>
</evidence>
<feature type="compositionally biased region" description="Basic and acidic residues" evidence="5">
    <location>
        <begin position="554"/>
        <end position="577"/>
    </location>
</feature>
<dbReference type="GO" id="GO:0016020">
    <property type="term" value="C:membrane"/>
    <property type="evidence" value="ECO:0007669"/>
    <property type="project" value="UniProtKB-SubCell"/>
</dbReference>
<evidence type="ECO:0000256" key="2">
    <source>
        <dbReference type="ARBA" id="ARBA00022692"/>
    </source>
</evidence>
<dbReference type="SUPFAM" id="SSF103473">
    <property type="entry name" value="MFS general substrate transporter"/>
    <property type="match status" value="1"/>
</dbReference>
<dbReference type="GO" id="GO:0022857">
    <property type="term" value="F:transmembrane transporter activity"/>
    <property type="evidence" value="ECO:0007669"/>
    <property type="project" value="InterPro"/>
</dbReference>
<feature type="transmembrane region" description="Helical" evidence="6">
    <location>
        <begin position="21"/>
        <end position="49"/>
    </location>
</feature>
<dbReference type="Gene3D" id="1.20.1250.20">
    <property type="entry name" value="MFS general substrate transporter like domains"/>
    <property type="match status" value="1"/>
</dbReference>
<dbReference type="PANTHER" id="PTHR24064">
    <property type="entry name" value="SOLUTE CARRIER FAMILY 22 MEMBER"/>
    <property type="match status" value="1"/>
</dbReference>
<feature type="transmembrane region" description="Helical" evidence="6">
    <location>
        <begin position="222"/>
        <end position="243"/>
    </location>
</feature>
<dbReference type="InterPro" id="IPR005828">
    <property type="entry name" value="MFS_sugar_transport-like"/>
</dbReference>
<keyword evidence="8" id="KW-1185">Reference proteome</keyword>
<dbReference type="GeneID" id="113218246"/>
<dbReference type="InterPro" id="IPR005829">
    <property type="entry name" value="Sugar_transporter_CS"/>
</dbReference>
<feature type="region of interest" description="Disordered" evidence="5">
    <location>
        <begin position="537"/>
        <end position="577"/>
    </location>
</feature>
<name>A0A6J1TNB9_FRAOC</name>
<feature type="transmembrane region" description="Helical" evidence="6">
    <location>
        <begin position="375"/>
        <end position="396"/>
    </location>
</feature>
<dbReference type="InterPro" id="IPR020846">
    <property type="entry name" value="MFS_dom"/>
</dbReference>
<dbReference type="InterPro" id="IPR036259">
    <property type="entry name" value="MFS_trans_sf"/>
</dbReference>
<feature type="transmembrane region" description="Helical" evidence="6">
    <location>
        <begin position="429"/>
        <end position="455"/>
    </location>
</feature>
<dbReference type="AlphaFoldDB" id="A0A6J1TNB9"/>
<feature type="transmembrane region" description="Helical" evidence="6">
    <location>
        <begin position="135"/>
        <end position="152"/>
    </location>
</feature>
<evidence type="ECO:0000256" key="3">
    <source>
        <dbReference type="ARBA" id="ARBA00022989"/>
    </source>
</evidence>
<keyword evidence="3 6" id="KW-1133">Transmembrane helix</keyword>
<feature type="transmembrane region" description="Helical" evidence="6">
    <location>
        <begin position="164"/>
        <end position="183"/>
    </location>
</feature>
<feature type="transmembrane region" description="Helical" evidence="6">
    <location>
        <begin position="346"/>
        <end position="363"/>
    </location>
</feature>
<evidence type="ECO:0000256" key="4">
    <source>
        <dbReference type="ARBA" id="ARBA00023136"/>
    </source>
</evidence>
<evidence type="ECO:0000256" key="5">
    <source>
        <dbReference type="SAM" id="MobiDB-lite"/>
    </source>
</evidence>
<evidence type="ECO:0000259" key="7">
    <source>
        <dbReference type="PROSITE" id="PS50850"/>
    </source>
</evidence>
<keyword evidence="2 6" id="KW-0812">Transmembrane</keyword>
<evidence type="ECO:0000256" key="6">
    <source>
        <dbReference type="SAM" id="Phobius"/>
    </source>
</evidence>
<accession>A0A6J1TNB9</accession>
<organism evidence="8 9">
    <name type="scientific">Frankliniella occidentalis</name>
    <name type="common">Western flower thrips</name>
    <name type="synonym">Euthrips occidentalis</name>
    <dbReference type="NCBI Taxonomy" id="133901"/>
    <lineage>
        <taxon>Eukaryota</taxon>
        <taxon>Metazoa</taxon>
        <taxon>Ecdysozoa</taxon>
        <taxon>Arthropoda</taxon>
        <taxon>Hexapoda</taxon>
        <taxon>Insecta</taxon>
        <taxon>Pterygota</taxon>
        <taxon>Neoptera</taxon>
        <taxon>Paraneoptera</taxon>
        <taxon>Thysanoptera</taxon>
        <taxon>Terebrantia</taxon>
        <taxon>Thripoidea</taxon>
        <taxon>Thripidae</taxon>
        <taxon>Frankliniella</taxon>
    </lineage>
</organism>
<evidence type="ECO:0000313" key="9">
    <source>
        <dbReference type="RefSeq" id="XP_026294297.1"/>
    </source>
</evidence>
<dbReference type="PROSITE" id="PS00216">
    <property type="entry name" value="SUGAR_TRANSPORT_1"/>
    <property type="match status" value="1"/>
</dbReference>
<dbReference type="OrthoDB" id="6894481at2759"/>